<name>A0AAD7MJ02_9AGAR</name>
<dbReference type="SUPFAM" id="SSF53098">
    <property type="entry name" value="Ribonuclease H-like"/>
    <property type="match status" value="1"/>
</dbReference>
<evidence type="ECO:0000313" key="2">
    <source>
        <dbReference type="EMBL" id="KAJ7719512.1"/>
    </source>
</evidence>
<evidence type="ECO:0000256" key="1">
    <source>
        <dbReference type="SAM" id="MobiDB-lite"/>
    </source>
</evidence>
<keyword evidence="3" id="KW-1185">Reference proteome</keyword>
<comment type="caution">
    <text evidence="2">The sequence shown here is derived from an EMBL/GenBank/DDBJ whole genome shotgun (WGS) entry which is preliminary data.</text>
</comment>
<evidence type="ECO:0000313" key="3">
    <source>
        <dbReference type="Proteomes" id="UP001215598"/>
    </source>
</evidence>
<dbReference type="InterPro" id="IPR012337">
    <property type="entry name" value="RNaseH-like_sf"/>
</dbReference>
<dbReference type="EMBL" id="JARKIB010000251">
    <property type="protein sequence ID" value="KAJ7719512.1"/>
    <property type="molecule type" value="Genomic_DNA"/>
</dbReference>
<gene>
    <name evidence="2" type="ORF">B0H16DRAFT_1795286</name>
</gene>
<feature type="region of interest" description="Disordered" evidence="1">
    <location>
        <begin position="587"/>
        <end position="612"/>
    </location>
</feature>
<protein>
    <submittedName>
        <fullName evidence="2">Ribonuclease H-like domain-containing protein</fullName>
    </submittedName>
</protein>
<feature type="region of interest" description="Disordered" evidence="1">
    <location>
        <begin position="524"/>
        <end position="545"/>
    </location>
</feature>
<proteinExistence type="predicted"/>
<sequence length="612" mass="67235">MNLLCDGALAPELVDNDAFRALVNHLEPNNGIVVVSTFSSIYIPQEAARVTLIAVSELRALYNLNLDREVYFVKGDEASGFSHTGEHIHTQILEVMDSIGRERFASIGSDSTGNTKLARELGQISVPTVLIVPDPNHHLSNTIKDICKIEYFQDALRVIFDINKGLETIGNTRFGTLYWAGYSLLRCLPAISELIELGIIDVTSADKDKAKLAWFKQMRVFQNFTLELQQLCSILEPIARAIKCLEGPNVTVGDVWKFYVAITAVLHDLFTSDILSIPQDVRDKVSAIGFLLDPEHVKSPILFRSTGNQLVGLPASAPPSSARTGVTDQDLRDSMSSYAKVGSFLFQLLAKEIQSGRTAPEFARYSSAAAVMTVFKSQFESYTRQYPPFSMRSEHWSKPIDYWRTLAPLAESGVLACAAVKIFSILANSMPEERTVSRFTRIDTPDRSSHDARTIVQQTQVYQHNRRLKARAAGVLLAHLLAQFKLDQVHSSELKKSVGSLMAAAVETPRASLSPQCEAGLEALHDTDPSEDDDNTALPIPNNSSTILDTRRDGVSITLPYFRDLLADVPVVGANAICSLADWSGEVSAGSSRQGRAAGKKAWDGEAEKMGF</sequence>
<dbReference type="Proteomes" id="UP001215598">
    <property type="component" value="Unassembled WGS sequence"/>
</dbReference>
<reference evidence="2" key="1">
    <citation type="submission" date="2023-03" db="EMBL/GenBank/DDBJ databases">
        <title>Massive genome expansion in bonnet fungi (Mycena s.s.) driven by repeated elements and novel gene families across ecological guilds.</title>
        <authorList>
            <consortium name="Lawrence Berkeley National Laboratory"/>
            <person name="Harder C.B."/>
            <person name="Miyauchi S."/>
            <person name="Viragh M."/>
            <person name="Kuo A."/>
            <person name="Thoen E."/>
            <person name="Andreopoulos B."/>
            <person name="Lu D."/>
            <person name="Skrede I."/>
            <person name="Drula E."/>
            <person name="Henrissat B."/>
            <person name="Morin E."/>
            <person name="Kohler A."/>
            <person name="Barry K."/>
            <person name="LaButti K."/>
            <person name="Morin E."/>
            <person name="Salamov A."/>
            <person name="Lipzen A."/>
            <person name="Mereny Z."/>
            <person name="Hegedus B."/>
            <person name="Baldrian P."/>
            <person name="Stursova M."/>
            <person name="Weitz H."/>
            <person name="Taylor A."/>
            <person name="Grigoriev I.V."/>
            <person name="Nagy L.G."/>
            <person name="Martin F."/>
            <person name="Kauserud H."/>
        </authorList>
    </citation>
    <scope>NUCLEOTIDE SEQUENCE</scope>
    <source>
        <strain evidence="2">CBHHK182m</strain>
    </source>
</reference>
<organism evidence="2 3">
    <name type="scientific">Mycena metata</name>
    <dbReference type="NCBI Taxonomy" id="1033252"/>
    <lineage>
        <taxon>Eukaryota</taxon>
        <taxon>Fungi</taxon>
        <taxon>Dikarya</taxon>
        <taxon>Basidiomycota</taxon>
        <taxon>Agaricomycotina</taxon>
        <taxon>Agaricomycetes</taxon>
        <taxon>Agaricomycetidae</taxon>
        <taxon>Agaricales</taxon>
        <taxon>Marasmiineae</taxon>
        <taxon>Mycenaceae</taxon>
        <taxon>Mycena</taxon>
    </lineage>
</organism>
<accession>A0AAD7MJ02</accession>
<dbReference type="AlphaFoldDB" id="A0AAD7MJ02"/>
<feature type="compositionally biased region" description="Basic and acidic residues" evidence="1">
    <location>
        <begin position="601"/>
        <end position="612"/>
    </location>
</feature>